<feature type="repeat" description="TPR" evidence="4">
    <location>
        <begin position="275"/>
        <end position="308"/>
    </location>
</feature>
<dbReference type="SMART" id="SM00028">
    <property type="entry name" value="TPR"/>
    <property type="match status" value="5"/>
</dbReference>
<keyword evidence="3" id="KW-0804">Transcription</keyword>
<dbReference type="PROSITE" id="PS01124">
    <property type="entry name" value="HTH_ARAC_FAMILY_2"/>
    <property type="match status" value="1"/>
</dbReference>
<dbReference type="Gene3D" id="1.25.40.10">
    <property type="entry name" value="Tetratricopeptide repeat domain"/>
    <property type="match status" value="2"/>
</dbReference>
<evidence type="ECO:0000256" key="3">
    <source>
        <dbReference type="ARBA" id="ARBA00023163"/>
    </source>
</evidence>
<evidence type="ECO:0000256" key="2">
    <source>
        <dbReference type="ARBA" id="ARBA00023125"/>
    </source>
</evidence>
<keyword evidence="5" id="KW-0175">Coiled coil</keyword>
<gene>
    <name evidence="8" type="ORF">ACFSVN_05115</name>
</gene>
<dbReference type="PROSITE" id="PS50005">
    <property type="entry name" value="TPR"/>
    <property type="match status" value="2"/>
</dbReference>
<dbReference type="Gene3D" id="1.10.10.60">
    <property type="entry name" value="Homeodomain-like"/>
    <property type="match status" value="1"/>
</dbReference>
<dbReference type="Pfam" id="PF12833">
    <property type="entry name" value="HTH_18"/>
    <property type="match status" value="1"/>
</dbReference>
<feature type="transmembrane region" description="Helical" evidence="6">
    <location>
        <begin position="423"/>
        <end position="445"/>
    </location>
</feature>
<evidence type="ECO:0000256" key="5">
    <source>
        <dbReference type="SAM" id="Coils"/>
    </source>
</evidence>
<evidence type="ECO:0000256" key="6">
    <source>
        <dbReference type="SAM" id="Phobius"/>
    </source>
</evidence>
<dbReference type="InterPro" id="IPR018060">
    <property type="entry name" value="HTH_AraC"/>
</dbReference>
<protein>
    <submittedName>
        <fullName evidence="8">Tetratricopeptide repeat protein</fullName>
    </submittedName>
</protein>
<keyword evidence="1" id="KW-0805">Transcription regulation</keyword>
<dbReference type="PANTHER" id="PTHR43280">
    <property type="entry name" value="ARAC-FAMILY TRANSCRIPTIONAL REGULATOR"/>
    <property type="match status" value="1"/>
</dbReference>
<dbReference type="EMBL" id="JBHULI010000021">
    <property type="protein sequence ID" value="MFD2531818.1"/>
    <property type="molecule type" value="Genomic_DNA"/>
</dbReference>
<dbReference type="PANTHER" id="PTHR43280:SF29">
    <property type="entry name" value="ARAC-FAMILY TRANSCRIPTIONAL REGULATOR"/>
    <property type="match status" value="1"/>
</dbReference>
<dbReference type="SUPFAM" id="SSF46689">
    <property type="entry name" value="Homeodomain-like"/>
    <property type="match status" value="1"/>
</dbReference>
<feature type="coiled-coil region" evidence="5">
    <location>
        <begin position="374"/>
        <end position="401"/>
    </location>
</feature>
<evidence type="ECO:0000313" key="8">
    <source>
        <dbReference type="EMBL" id="MFD2531818.1"/>
    </source>
</evidence>
<reference evidence="9" key="1">
    <citation type="journal article" date="2019" name="Int. J. Syst. Evol. Microbiol.">
        <title>The Global Catalogue of Microorganisms (GCM) 10K type strain sequencing project: providing services to taxonomists for standard genome sequencing and annotation.</title>
        <authorList>
            <consortium name="The Broad Institute Genomics Platform"/>
            <consortium name="The Broad Institute Genome Sequencing Center for Infectious Disease"/>
            <person name="Wu L."/>
            <person name="Ma J."/>
        </authorList>
    </citation>
    <scope>NUCLEOTIDE SEQUENCE [LARGE SCALE GENOMIC DNA]</scope>
    <source>
        <strain evidence="9">KCTC 52042</strain>
    </source>
</reference>
<keyword evidence="9" id="KW-1185">Reference proteome</keyword>
<accession>A0ABW5JHB2</accession>
<dbReference type="Pfam" id="PF13424">
    <property type="entry name" value="TPR_12"/>
    <property type="match status" value="2"/>
</dbReference>
<evidence type="ECO:0000313" key="9">
    <source>
        <dbReference type="Proteomes" id="UP001597460"/>
    </source>
</evidence>
<keyword evidence="6" id="KW-1133">Transmembrane helix</keyword>
<sequence length="637" mass="72898">MRLKGHLYIIVIFTVLCSGHVLGQDTLSVNRSVSDELLEDIGAKTQAYFNMEMYNRAEDYLEALDSDNNERNFLRELEEQVRLLSRTGEYGKAEYFLAYLISHPSIAQLGDESEVLSVMLLLYSQVLSSQVKTEAALQVLNSIQLTSVGDSLFLGDVYRTKGALYRDLGNFEESVQNYQSAIELYKREQYDRGTFQAYVGLAALNLQIDDQQRANRYFNRAEDYLTDNTDQYQVADFYSNFGVNYRQLDSLDRAKDMMLEALSIAESLGHTMLQAQNLLNIGNVYASEGLDRQAIDYYERTLALSKQEEITYGQILSYLSIGRRLYSLGEYDRSIGYYDSAAVLLSESTLPQETLTLYEYYADSYTEAGNSLKAQRYTARYESLQDSLLSAEAQNEILRSQSEFDITRQKAEIDQNLSTISRLSVYIGFTLFASVLLLCVAIWLWRRNKKLKALFERNMQVQNLPPYLQPILGEKAGNKALDNKGQIHKKHSSVAQSEIAAADEPAEATVKHEQAVETVKQLSQIFKKIIHLLEDEEIYRDKYLNIERLAQEVGTNKKYISDAISYGSNGNFYDLVNKYRINEARRLLAKPSYQDYSLDVIYEKCGYKNASTFYKNFREITGLTPAQYKKQNSLAAR</sequence>
<organism evidence="8 9">
    <name type="scientific">Gracilimonas halophila</name>
    <dbReference type="NCBI Taxonomy" id="1834464"/>
    <lineage>
        <taxon>Bacteria</taxon>
        <taxon>Pseudomonadati</taxon>
        <taxon>Balneolota</taxon>
        <taxon>Balneolia</taxon>
        <taxon>Balneolales</taxon>
        <taxon>Balneolaceae</taxon>
        <taxon>Gracilimonas</taxon>
    </lineage>
</organism>
<keyword evidence="4" id="KW-0802">TPR repeat</keyword>
<evidence type="ECO:0000256" key="1">
    <source>
        <dbReference type="ARBA" id="ARBA00023015"/>
    </source>
</evidence>
<keyword evidence="6" id="KW-0812">Transmembrane</keyword>
<keyword evidence="6" id="KW-0472">Membrane</keyword>
<dbReference type="InterPro" id="IPR019734">
    <property type="entry name" value="TPR_rpt"/>
</dbReference>
<dbReference type="Proteomes" id="UP001597460">
    <property type="component" value="Unassembled WGS sequence"/>
</dbReference>
<dbReference type="RefSeq" id="WP_390299556.1">
    <property type="nucleotide sequence ID" value="NZ_JBHULI010000021.1"/>
</dbReference>
<proteinExistence type="predicted"/>
<comment type="caution">
    <text evidence="8">The sequence shown here is derived from an EMBL/GenBank/DDBJ whole genome shotgun (WGS) entry which is preliminary data.</text>
</comment>
<feature type="domain" description="HTH araC/xylS-type" evidence="7">
    <location>
        <begin position="527"/>
        <end position="631"/>
    </location>
</feature>
<dbReference type="SMART" id="SM00342">
    <property type="entry name" value="HTH_ARAC"/>
    <property type="match status" value="1"/>
</dbReference>
<name>A0ABW5JHB2_9BACT</name>
<feature type="repeat" description="TPR" evidence="4">
    <location>
        <begin position="155"/>
        <end position="188"/>
    </location>
</feature>
<keyword evidence="2" id="KW-0238">DNA-binding</keyword>
<dbReference type="InterPro" id="IPR011990">
    <property type="entry name" value="TPR-like_helical_dom_sf"/>
</dbReference>
<dbReference type="InterPro" id="IPR009057">
    <property type="entry name" value="Homeodomain-like_sf"/>
</dbReference>
<evidence type="ECO:0000259" key="7">
    <source>
        <dbReference type="PROSITE" id="PS01124"/>
    </source>
</evidence>
<evidence type="ECO:0000256" key="4">
    <source>
        <dbReference type="PROSITE-ProRule" id="PRU00339"/>
    </source>
</evidence>
<dbReference type="SUPFAM" id="SSF48452">
    <property type="entry name" value="TPR-like"/>
    <property type="match status" value="2"/>
</dbReference>